<accession>B8FGL0</accession>
<organism evidence="1 2">
    <name type="scientific">Desulfatibacillum aliphaticivorans</name>
    <dbReference type="NCBI Taxonomy" id="218208"/>
    <lineage>
        <taxon>Bacteria</taxon>
        <taxon>Pseudomonadati</taxon>
        <taxon>Thermodesulfobacteriota</taxon>
        <taxon>Desulfobacteria</taxon>
        <taxon>Desulfobacterales</taxon>
        <taxon>Desulfatibacillaceae</taxon>
        <taxon>Desulfatibacillum</taxon>
    </lineage>
</organism>
<gene>
    <name evidence="1" type="ordered locus">Dalk_3229</name>
</gene>
<evidence type="ECO:0000313" key="2">
    <source>
        <dbReference type="Proteomes" id="UP000000739"/>
    </source>
</evidence>
<name>B8FGL0_DESAL</name>
<protein>
    <recommendedName>
        <fullName evidence="3">HNH endonuclease 5 domain-containing protein</fullName>
    </recommendedName>
</protein>
<sequence>MIGKCKLCGEEKELCNQSHIIPNFMYRDLLDEKNRFYAIQLNESGVHSRGVRQTGEFDKNILCQPCDNGTLGKLDRYASLILYGGNPKIFENRIDPDGIKYTYCADIDYSQFKLFLLSLLWRASISQRRFFAEVNLGPHEERIRQMLINSEPGDQLKYPCLIMTYLHTKKYIEEIVAQPSRARVNGGYVYTFPIGGMVYVFFVSEHIIPGSLKDLSISPKGELKIRHSSPCLSRRIIGSMVGARFVQATKSNARITQGFNMLL</sequence>
<dbReference type="RefSeq" id="WP_015947979.1">
    <property type="nucleotide sequence ID" value="NC_011768.1"/>
</dbReference>
<dbReference type="HOGENOM" id="CLU_1168853_0_0_7"/>
<dbReference type="AlphaFoldDB" id="B8FGL0"/>
<dbReference type="Proteomes" id="UP000000739">
    <property type="component" value="Chromosome"/>
</dbReference>
<proteinExistence type="predicted"/>
<keyword evidence="2" id="KW-1185">Reference proteome</keyword>
<evidence type="ECO:0008006" key="3">
    <source>
        <dbReference type="Google" id="ProtNLM"/>
    </source>
</evidence>
<reference evidence="1 2" key="1">
    <citation type="journal article" date="2012" name="Environ. Microbiol.">
        <title>The genome sequence of Desulfatibacillum alkenivorans AK-01: a blueprint for anaerobic alkane oxidation.</title>
        <authorList>
            <person name="Callaghan A.V."/>
            <person name="Morris B.E."/>
            <person name="Pereira I.A."/>
            <person name="McInerney M.J."/>
            <person name="Austin R.N."/>
            <person name="Groves J.T."/>
            <person name="Kukor J.J."/>
            <person name="Suflita J.M."/>
            <person name="Young L.Y."/>
            <person name="Zylstra G.J."/>
            <person name="Wawrik B."/>
        </authorList>
    </citation>
    <scope>NUCLEOTIDE SEQUENCE [LARGE SCALE GENOMIC DNA]</scope>
    <source>
        <strain evidence="1 2">AK-01</strain>
    </source>
</reference>
<dbReference type="eggNOG" id="ENOG5033K04">
    <property type="taxonomic scope" value="Bacteria"/>
</dbReference>
<dbReference type="KEGG" id="dal:Dalk_3229"/>
<evidence type="ECO:0000313" key="1">
    <source>
        <dbReference type="EMBL" id="ACL04919.1"/>
    </source>
</evidence>
<dbReference type="EMBL" id="CP001322">
    <property type="protein sequence ID" value="ACL04919.1"/>
    <property type="molecule type" value="Genomic_DNA"/>
</dbReference>